<dbReference type="EMBL" id="SRIO01000015">
    <property type="protein sequence ID" value="TFZ81838.1"/>
    <property type="molecule type" value="Genomic_DNA"/>
</dbReference>
<dbReference type="AlphaFoldDB" id="A0A4Z0F7X2"/>
<evidence type="ECO:0000259" key="4">
    <source>
        <dbReference type="PROSITE" id="PS51168"/>
    </source>
</evidence>
<dbReference type="EC" id="5.4.99.5" evidence="1"/>
<dbReference type="NCBIfam" id="TIGR01803">
    <property type="entry name" value="CM-like"/>
    <property type="match status" value="1"/>
</dbReference>
<dbReference type="InterPro" id="IPR051331">
    <property type="entry name" value="Chorismate_mutase-related"/>
</dbReference>
<dbReference type="PANTHER" id="PTHR38041:SF1">
    <property type="entry name" value="CHORISMATE MUTASE"/>
    <property type="match status" value="1"/>
</dbReference>
<sequence>MELRNLLQPDECGGMDDIRAEIDRIDRAVVGLIGRRYQYVLAAAKFKTSATSVKAPERLTAMLARRREWAVEEGLNADMIEKLYADLVAHFIDEEMQRWKADRE</sequence>
<name>A0A4Z0F7X2_9GAMM</name>
<dbReference type="NCBIfam" id="NF005475">
    <property type="entry name" value="PRK07075.1"/>
    <property type="match status" value="1"/>
</dbReference>
<gene>
    <name evidence="5" type="ORF">E4680_11070</name>
</gene>
<dbReference type="InterPro" id="IPR002701">
    <property type="entry name" value="CM_II_prokaryot"/>
</dbReference>
<dbReference type="InterPro" id="IPR008241">
    <property type="entry name" value="Isochorismate_pyruvate-lyase"/>
</dbReference>
<dbReference type="PIRSF" id="PIRSF029775">
    <property type="entry name" value="Isochor_pyr_lyas"/>
    <property type="match status" value="1"/>
</dbReference>
<organism evidence="5 6">
    <name type="scientific">Candidatus Macondimonas diazotrophica</name>
    <dbReference type="NCBI Taxonomy" id="2305248"/>
    <lineage>
        <taxon>Bacteria</taxon>
        <taxon>Pseudomonadati</taxon>
        <taxon>Pseudomonadota</taxon>
        <taxon>Gammaproteobacteria</taxon>
        <taxon>Chromatiales</taxon>
        <taxon>Ectothiorhodospiraceae</taxon>
        <taxon>Candidatus Macondimonas</taxon>
    </lineage>
</organism>
<dbReference type="Pfam" id="PF01817">
    <property type="entry name" value="CM_2"/>
    <property type="match status" value="1"/>
</dbReference>
<evidence type="ECO:0000313" key="6">
    <source>
        <dbReference type="Proteomes" id="UP000297890"/>
    </source>
</evidence>
<dbReference type="SUPFAM" id="SSF48600">
    <property type="entry name" value="Chorismate mutase II"/>
    <property type="match status" value="1"/>
</dbReference>
<protein>
    <recommendedName>
        <fullName evidence="1">chorismate mutase</fullName>
        <ecNumber evidence="1">5.4.99.5</ecNumber>
    </recommendedName>
</protein>
<dbReference type="GO" id="GO:0016835">
    <property type="term" value="F:carbon-oxygen lyase activity"/>
    <property type="evidence" value="ECO:0007669"/>
    <property type="project" value="InterPro"/>
</dbReference>
<dbReference type="GO" id="GO:0009697">
    <property type="term" value="P:salicylic acid biosynthetic process"/>
    <property type="evidence" value="ECO:0007669"/>
    <property type="project" value="InterPro"/>
</dbReference>
<dbReference type="GO" id="GO:0046417">
    <property type="term" value="P:chorismate metabolic process"/>
    <property type="evidence" value="ECO:0007669"/>
    <property type="project" value="InterPro"/>
</dbReference>
<feature type="binding site" evidence="3">
    <location>
        <position position="19"/>
    </location>
    <ligand>
        <name>substrate</name>
    </ligand>
</feature>
<feature type="domain" description="Chorismate mutase" evidence="4">
    <location>
        <begin position="9"/>
        <end position="99"/>
    </location>
</feature>
<proteinExistence type="predicted"/>
<comment type="caution">
    <text evidence="5">The sequence shown here is derived from an EMBL/GenBank/DDBJ whole genome shotgun (WGS) entry which is preliminary data.</text>
</comment>
<keyword evidence="5" id="KW-0456">Lyase</keyword>
<evidence type="ECO:0000313" key="5">
    <source>
        <dbReference type="EMBL" id="TFZ81838.1"/>
    </source>
</evidence>
<feature type="binding site" evidence="3">
    <location>
        <position position="95"/>
    </location>
    <ligand>
        <name>substrate</name>
    </ligand>
</feature>
<evidence type="ECO:0000256" key="2">
    <source>
        <dbReference type="ARBA" id="ARBA00023235"/>
    </source>
</evidence>
<dbReference type="SMART" id="SM00830">
    <property type="entry name" value="CM_2"/>
    <property type="match status" value="1"/>
</dbReference>
<dbReference type="PROSITE" id="PS51168">
    <property type="entry name" value="CHORISMATE_MUT_2"/>
    <property type="match status" value="1"/>
</dbReference>
<dbReference type="Gene3D" id="1.20.59.10">
    <property type="entry name" value="Chorismate mutase"/>
    <property type="match status" value="1"/>
</dbReference>
<evidence type="ECO:0000256" key="3">
    <source>
        <dbReference type="PIRSR" id="PIRSR029775-1"/>
    </source>
</evidence>
<dbReference type="InterPro" id="IPR036979">
    <property type="entry name" value="CM_dom_sf"/>
</dbReference>
<reference evidence="5 6" key="1">
    <citation type="journal article" date="2019" name="ISME J.">
        <title>Candidatus Macondimonas diazotrophica, a novel gammaproteobacterial genus dominating crude-oil-contaminated coastal sediments.</title>
        <authorList>
            <person name="Karthikeyan S."/>
            <person name="Konstantinidis K."/>
        </authorList>
    </citation>
    <scope>NUCLEOTIDE SEQUENCE [LARGE SCALE GENOMIC DNA]</scope>
    <source>
        <strain evidence="5 6">KTK01</strain>
    </source>
</reference>
<feature type="binding site" evidence="3">
    <location>
        <position position="36"/>
    </location>
    <ligand>
        <name>substrate</name>
    </ligand>
</feature>
<dbReference type="PANTHER" id="PTHR38041">
    <property type="entry name" value="CHORISMATE MUTASE"/>
    <property type="match status" value="1"/>
</dbReference>
<dbReference type="InterPro" id="IPR036263">
    <property type="entry name" value="Chorismate_II_sf"/>
</dbReference>
<accession>A0A4Z0F7X2</accession>
<evidence type="ECO:0000256" key="1">
    <source>
        <dbReference type="ARBA" id="ARBA00012404"/>
    </source>
</evidence>
<feature type="binding site" evidence="3">
    <location>
        <position position="47"/>
    </location>
    <ligand>
        <name>substrate</name>
    </ligand>
</feature>
<dbReference type="GO" id="GO:0004106">
    <property type="term" value="F:chorismate mutase activity"/>
    <property type="evidence" value="ECO:0007669"/>
    <property type="project" value="UniProtKB-EC"/>
</dbReference>
<keyword evidence="6" id="KW-1185">Reference proteome</keyword>
<dbReference type="Proteomes" id="UP000297890">
    <property type="component" value="Unassembled WGS sequence"/>
</dbReference>
<keyword evidence="2" id="KW-0413">Isomerase</keyword>
<dbReference type="RefSeq" id="WP_135282476.1">
    <property type="nucleotide sequence ID" value="NZ_SRIO01000015.1"/>
</dbReference>
<dbReference type="OrthoDB" id="514491at2"/>